<feature type="domain" description="Metallo-beta-lactamase" evidence="8">
    <location>
        <begin position="33"/>
        <end position="187"/>
    </location>
</feature>
<dbReference type="InterPro" id="IPR001279">
    <property type="entry name" value="Metallo-B-lactamas"/>
</dbReference>
<dbReference type="EMBL" id="CAJVRL010000056">
    <property type="protein sequence ID" value="CAG8954191.1"/>
    <property type="molecule type" value="Genomic_DNA"/>
</dbReference>
<feature type="region of interest" description="Disordered" evidence="6">
    <location>
        <begin position="717"/>
        <end position="743"/>
    </location>
</feature>
<feature type="transmembrane region" description="Helical" evidence="7">
    <location>
        <begin position="1326"/>
        <end position="1346"/>
    </location>
</feature>
<evidence type="ECO:0000256" key="5">
    <source>
        <dbReference type="ARBA" id="ARBA00022833"/>
    </source>
</evidence>
<keyword evidence="10" id="KW-1185">Reference proteome</keyword>
<keyword evidence="3" id="KW-0479">Metal-binding</keyword>
<dbReference type="InterPro" id="IPR018825">
    <property type="entry name" value="DUF2427"/>
</dbReference>
<dbReference type="InterPro" id="IPR041516">
    <property type="entry name" value="LACTB2_WH"/>
</dbReference>
<comment type="cofactor">
    <cofactor evidence="1">
        <name>Zn(2+)</name>
        <dbReference type="ChEBI" id="CHEBI:29105"/>
    </cofactor>
</comment>
<evidence type="ECO:0000256" key="6">
    <source>
        <dbReference type="SAM" id="MobiDB-lite"/>
    </source>
</evidence>
<feature type="transmembrane region" description="Helical" evidence="7">
    <location>
        <begin position="1135"/>
        <end position="1155"/>
    </location>
</feature>
<dbReference type="Gene3D" id="3.60.15.10">
    <property type="entry name" value="Ribonuclease Z/Hydroxyacylglutathione hydrolase-like"/>
    <property type="match status" value="1"/>
</dbReference>
<feature type="transmembrane region" description="Helical" evidence="7">
    <location>
        <begin position="1265"/>
        <end position="1282"/>
    </location>
</feature>
<dbReference type="InterPro" id="IPR036388">
    <property type="entry name" value="WH-like_DNA-bd_sf"/>
</dbReference>
<dbReference type="FunFam" id="1.10.10.10:FF:000328">
    <property type="entry name" value="Lactamase beta 2"/>
    <property type="match status" value="1"/>
</dbReference>
<dbReference type="SUPFAM" id="SSF56281">
    <property type="entry name" value="Metallo-hydrolase/oxidoreductase"/>
    <property type="match status" value="1"/>
</dbReference>
<feature type="transmembrane region" description="Helical" evidence="7">
    <location>
        <begin position="891"/>
        <end position="914"/>
    </location>
</feature>
<sequence length="1404" mass="156423">MATQLVPLRDVERLSTSVIRILGGNPGKFTLQGTNTYLVGTGRTRLLIDTGDGLPAWIASLKATLQKEDAVIGEAVITHWHHDHVGGIKHLLEISPQTIVYKNTPSDGQKNIEDGQRFHVEGATLKSIFSPGHTTDHMALILEEEDAMFTGDNVLGHGTAAFEDLPTYLNSLEKMRNVFQGRAYPGHGEVIDEGPKKILEYIKHRQQREDQVVQVLKSTRDAEVAESELDEWTSMEIVKIIYKNVPESLHIPANGGILQILKKLEGEDKVVENSKNGRWSVKNRATFFQVACLFFLRISGTISSHGSIRSVIRSCDADMLWIPMSQMANDPSDDALSAQPIYVEPGVPKFEASSYNHLRPVDPGILSDVLVGYSAAKLLWLLRVSCFDTEVRAWALFKRQTYFLHYVKIQYHADGTRNKIGQGRGNDLGLLASVIHHPFRTAIFNIWCRVAEHSGAGAGSCFVVLLSILSMNTLKSDRDRDPLFFLSSVQVLFIQRGSRADPASSTTSTACKIPLEVGWISQVKVRAFPFRLHPIRGCRPSITLLPHMSSNPTNSSPSVVVCSHKASATTITKRRLKHRIHGSVAYENARSHMLVHFYPSTTSKTVQPRGMDDIHMYVDVVGKPMAAALTQMQQRYAAAASYLAFLAVMIALRLEYIDMHQTRRRSNFHLPGFSYKSSADTPYTGSNFRYRPLALHCRRYKRNIECSAQRLRTSKLRPLSANKSEARHSHSLKNTKRPGSRYSTKVISPRFSKHFKYASDVHSGILPEDLLWIKSSQCTERTSPTVHTSYLDYRYHLLLLPPYKYSRCSLTPPPSLRPSSYSPSFKTRIGVVANVFILLFGLASVANAHDHVEGGNMNMGDTAVLRPAILPSGGNSDLQTYFQYGEHSGLMAAHIALMTIAWVFILPIGVLLSIARSRYRLPTQSAFLVANGVAVFLATIYNASTPDLYPNNAHHKLGWIITWVVIVQVLVGVVTLYAGRKEVVRSEERGHFIPISAEVMAEHQRLHNEDDCRFSGDSGQGTERNTESLRSHSIASTSPPQLSSPAQENEEEYFVEKPRLVLGGKLHGFLSSRIPGLLSSKALRIFQFLYDAVDRLILLIGWSTFLTGWVTYGGFFTGRTVFSGLAHFIKGSVFFWFGIVSLGRWAGCFAEIGWAWNTTTPKKGSKFSAEFVESFMIFLYGATNIFLEHLAAWGKAWTAQDLEHLSITVMFIGGGLCGMVIESKLIRSLLNATKRAPQTLQSRLENELEQEQAPPESYRFSMNPLPALVTFLVGIMMSSHHQESMISTMIHKQWGTLLVGAAFSRVATYVIFYVKPPTSTLPGRPPTELITSFCLLAGGAIFMVSARDTVNAMESNGLDSMFIFTVAMGLVTFLMAWIIVVVAIKGWAVRRENARGFAYRRLGE</sequence>
<feature type="transmembrane region" description="Helical" evidence="7">
    <location>
        <begin position="1207"/>
        <end position="1226"/>
    </location>
</feature>
<dbReference type="PANTHER" id="PTHR31685:SF3">
    <property type="entry name" value="INTEGRAL MEMBRANE PROTEIN (AFU_ORTHOLOGUE AFUA_6G12730)"/>
    <property type="match status" value="1"/>
</dbReference>
<feature type="transmembrane region" description="Helical" evidence="7">
    <location>
        <begin position="636"/>
        <end position="656"/>
    </location>
</feature>
<feature type="transmembrane region" description="Helical" evidence="7">
    <location>
        <begin position="1167"/>
        <end position="1187"/>
    </location>
</feature>
<feature type="transmembrane region" description="Helical" evidence="7">
    <location>
        <begin position="957"/>
        <end position="979"/>
    </location>
</feature>
<keyword evidence="5" id="KW-0862">Zinc</keyword>
<dbReference type="Proteomes" id="UP000696280">
    <property type="component" value="Unassembled WGS sequence"/>
</dbReference>
<dbReference type="Pfam" id="PF00753">
    <property type="entry name" value="Lactamase_B"/>
    <property type="match status" value="1"/>
</dbReference>
<evidence type="ECO:0000313" key="9">
    <source>
        <dbReference type="EMBL" id="CAG8954191.1"/>
    </source>
</evidence>
<feature type="compositionally biased region" description="Basic residues" evidence="6">
    <location>
        <begin position="729"/>
        <end position="739"/>
    </location>
</feature>
<dbReference type="Gene3D" id="1.20.120.1770">
    <property type="match status" value="1"/>
</dbReference>
<accession>A0A9N9KUW9</accession>
<evidence type="ECO:0000256" key="1">
    <source>
        <dbReference type="ARBA" id="ARBA00001947"/>
    </source>
</evidence>
<dbReference type="Pfam" id="PF17778">
    <property type="entry name" value="WHD_BLACT"/>
    <property type="match status" value="1"/>
</dbReference>
<feature type="transmembrane region" description="Helical" evidence="7">
    <location>
        <begin position="926"/>
        <end position="945"/>
    </location>
</feature>
<feature type="compositionally biased region" description="Polar residues" evidence="6">
    <location>
        <begin position="1031"/>
        <end position="1047"/>
    </location>
</feature>
<feature type="transmembrane region" description="Helical" evidence="7">
    <location>
        <begin position="1096"/>
        <end position="1115"/>
    </location>
</feature>
<dbReference type="InterPro" id="IPR036866">
    <property type="entry name" value="RibonucZ/Hydroxyglut_hydro"/>
</dbReference>
<dbReference type="GO" id="GO:0046872">
    <property type="term" value="F:metal ion binding"/>
    <property type="evidence" value="ECO:0007669"/>
    <property type="project" value="UniProtKB-KW"/>
</dbReference>
<name>A0A9N9KUW9_9HELO</name>
<feature type="transmembrane region" description="Helical" evidence="7">
    <location>
        <begin position="1294"/>
        <end position="1314"/>
    </location>
</feature>
<dbReference type="Pfam" id="PF10355">
    <property type="entry name" value="Ytp1"/>
    <property type="match status" value="1"/>
</dbReference>
<feature type="transmembrane region" description="Helical" evidence="7">
    <location>
        <begin position="829"/>
        <end position="849"/>
    </location>
</feature>
<gene>
    <name evidence="9" type="ORF">HYFRA_00005811</name>
</gene>
<dbReference type="PANTHER" id="PTHR31685">
    <property type="entry name" value="INTEGRAL MEMBRANE PROTEIN (AFU_ORTHOLOGUE AFUA_6G12730)-RELATED"/>
    <property type="match status" value="1"/>
</dbReference>
<dbReference type="Pfam" id="PF10348">
    <property type="entry name" value="DUF2427"/>
    <property type="match status" value="1"/>
</dbReference>
<evidence type="ECO:0000256" key="4">
    <source>
        <dbReference type="ARBA" id="ARBA00022801"/>
    </source>
</evidence>
<feature type="transmembrane region" description="Helical" evidence="7">
    <location>
        <begin position="1361"/>
        <end position="1384"/>
    </location>
</feature>
<dbReference type="SMART" id="SM00849">
    <property type="entry name" value="Lactamase_B"/>
    <property type="match status" value="1"/>
</dbReference>
<feature type="region of interest" description="Disordered" evidence="6">
    <location>
        <begin position="1010"/>
        <end position="1048"/>
    </location>
</feature>
<evidence type="ECO:0000256" key="3">
    <source>
        <dbReference type="ARBA" id="ARBA00022723"/>
    </source>
</evidence>
<dbReference type="FunFam" id="3.60.15.10:FF:000041">
    <property type="entry name" value="Metallo-beta-lactamase domain protein"/>
    <property type="match status" value="1"/>
</dbReference>
<keyword evidence="4" id="KW-0378">Hydrolase</keyword>
<dbReference type="Gene3D" id="1.10.10.10">
    <property type="entry name" value="Winged helix-like DNA-binding domain superfamily/Winged helix DNA-binding domain"/>
    <property type="match status" value="1"/>
</dbReference>
<evidence type="ECO:0000256" key="7">
    <source>
        <dbReference type="SAM" id="Phobius"/>
    </source>
</evidence>
<dbReference type="InterPro" id="IPR047921">
    <property type="entry name" value="LACTB2-like_MBL-fold"/>
</dbReference>
<proteinExistence type="inferred from homology"/>
<evidence type="ECO:0000313" key="10">
    <source>
        <dbReference type="Proteomes" id="UP000696280"/>
    </source>
</evidence>
<organism evidence="9 10">
    <name type="scientific">Hymenoscyphus fraxineus</name>
    <dbReference type="NCBI Taxonomy" id="746836"/>
    <lineage>
        <taxon>Eukaryota</taxon>
        <taxon>Fungi</taxon>
        <taxon>Dikarya</taxon>
        <taxon>Ascomycota</taxon>
        <taxon>Pezizomycotina</taxon>
        <taxon>Leotiomycetes</taxon>
        <taxon>Helotiales</taxon>
        <taxon>Helotiaceae</taxon>
        <taxon>Hymenoscyphus</taxon>
    </lineage>
</organism>
<dbReference type="CDD" id="cd07722">
    <property type="entry name" value="LACTB2-like_MBL-fold"/>
    <property type="match status" value="1"/>
</dbReference>
<dbReference type="GO" id="GO:0016787">
    <property type="term" value="F:hydrolase activity"/>
    <property type="evidence" value="ECO:0007669"/>
    <property type="project" value="UniProtKB-KW"/>
</dbReference>
<keyword evidence="7" id="KW-1133">Transmembrane helix</keyword>
<evidence type="ECO:0000259" key="8">
    <source>
        <dbReference type="SMART" id="SM00849"/>
    </source>
</evidence>
<dbReference type="OrthoDB" id="4005299at2759"/>
<dbReference type="InterPro" id="IPR018827">
    <property type="entry name" value="YTP1_C"/>
</dbReference>
<comment type="similarity">
    <text evidence="2">Belongs to the metallo-beta-lactamase superfamily. Glyoxalase II family.</text>
</comment>
<evidence type="ECO:0000256" key="2">
    <source>
        <dbReference type="ARBA" id="ARBA00006759"/>
    </source>
</evidence>
<dbReference type="GO" id="GO:0044550">
    <property type="term" value="P:secondary metabolite biosynthetic process"/>
    <property type="evidence" value="ECO:0007669"/>
    <property type="project" value="UniProtKB-ARBA"/>
</dbReference>
<comment type="caution">
    <text evidence="9">The sequence shown here is derived from an EMBL/GenBank/DDBJ whole genome shotgun (WGS) entry which is preliminary data.</text>
</comment>
<keyword evidence="7" id="KW-0812">Transmembrane</keyword>
<reference evidence="9" key="1">
    <citation type="submission" date="2021-07" db="EMBL/GenBank/DDBJ databases">
        <authorList>
            <person name="Durling M."/>
        </authorList>
    </citation>
    <scope>NUCLEOTIDE SEQUENCE</scope>
</reference>
<protein>
    <recommendedName>
        <fullName evidence="8">Metallo-beta-lactamase domain-containing protein</fullName>
    </recommendedName>
</protein>
<keyword evidence="7" id="KW-0472">Membrane</keyword>